<feature type="region of interest" description="Disordered" evidence="1">
    <location>
        <begin position="1"/>
        <end position="21"/>
    </location>
</feature>
<evidence type="ECO:0000256" key="1">
    <source>
        <dbReference type="SAM" id="MobiDB-lite"/>
    </source>
</evidence>
<sequence>MKIRLPHAPVAAARGSPPALRGPQEGGYTCSWGGCCPDSALLHGPMRPLLDPALGLVRGGRPFPFRHSRRAVPCCLLGMSRSSIWGPRLLVSGDVGGNLLPSPRYGVFVRGIRIRLPHAPVAAAREDHLQRFVAHRRGVIPVVGGGCRLDSALLHGPMRPLPDPALGLVRGGRPFPLRHSPRCRVAPSGCPDLRSG</sequence>
<organism evidence="2 3">
    <name type="scientific">Pleurodeles waltl</name>
    <name type="common">Iberian ribbed newt</name>
    <dbReference type="NCBI Taxonomy" id="8319"/>
    <lineage>
        <taxon>Eukaryota</taxon>
        <taxon>Metazoa</taxon>
        <taxon>Chordata</taxon>
        <taxon>Craniata</taxon>
        <taxon>Vertebrata</taxon>
        <taxon>Euteleostomi</taxon>
        <taxon>Amphibia</taxon>
        <taxon>Batrachia</taxon>
        <taxon>Caudata</taxon>
        <taxon>Salamandroidea</taxon>
        <taxon>Salamandridae</taxon>
        <taxon>Pleurodelinae</taxon>
        <taxon>Pleurodeles</taxon>
    </lineage>
</organism>
<keyword evidence="3" id="KW-1185">Reference proteome</keyword>
<dbReference type="EMBL" id="JANPWB010000015">
    <property type="protein sequence ID" value="KAJ1093461.1"/>
    <property type="molecule type" value="Genomic_DNA"/>
</dbReference>
<reference evidence="2" key="1">
    <citation type="journal article" date="2022" name="bioRxiv">
        <title>Sequencing and chromosome-scale assembly of the giantPleurodeles waltlgenome.</title>
        <authorList>
            <person name="Brown T."/>
            <person name="Elewa A."/>
            <person name="Iarovenko S."/>
            <person name="Subramanian E."/>
            <person name="Araus A.J."/>
            <person name="Petzold A."/>
            <person name="Susuki M."/>
            <person name="Suzuki K.-i.T."/>
            <person name="Hayashi T."/>
            <person name="Toyoda A."/>
            <person name="Oliveira C."/>
            <person name="Osipova E."/>
            <person name="Leigh N.D."/>
            <person name="Simon A."/>
            <person name="Yun M.H."/>
        </authorList>
    </citation>
    <scope>NUCLEOTIDE SEQUENCE</scope>
    <source>
        <strain evidence="2">20211129_DDA</strain>
        <tissue evidence="2">Liver</tissue>
    </source>
</reference>
<proteinExistence type="predicted"/>
<evidence type="ECO:0000313" key="2">
    <source>
        <dbReference type="EMBL" id="KAJ1093461.1"/>
    </source>
</evidence>
<dbReference type="Proteomes" id="UP001066276">
    <property type="component" value="Chromosome 11"/>
</dbReference>
<comment type="caution">
    <text evidence="2">The sequence shown here is derived from an EMBL/GenBank/DDBJ whole genome shotgun (WGS) entry which is preliminary data.</text>
</comment>
<gene>
    <name evidence="2" type="ORF">NDU88_006562</name>
</gene>
<accession>A0AAV7LQ03</accession>
<protein>
    <submittedName>
        <fullName evidence="2">Uncharacterized protein</fullName>
    </submittedName>
</protein>
<evidence type="ECO:0000313" key="3">
    <source>
        <dbReference type="Proteomes" id="UP001066276"/>
    </source>
</evidence>
<name>A0AAV7LQ03_PLEWA</name>
<dbReference type="AlphaFoldDB" id="A0AAV7LQ03"/>